<sequence length="100" mass="11441">MFVHVCCHSDCRVTDRHSTVTQSTEIPTITSPGPGGMVVTMIVVVVILILGCFFAAFWLWKKRGVLEYRGQCMHRFLSRRLLSSVKKIHPKNQMNSHRQV</sequence>
<protein>
    <submittedName>
        <fullName evidence="2">Uncharacterized protein</fullName>
    </submittedName>
</protein>
<keyword evidence="1" id="KW-0472">Membrane</keyword>
<keyword evidence="1" id="KW-1133">Transmembrane helix</keyword>
<keyword evidence="1" id="KW-0812">Transmembrane</keyword>
<evidence type="ECO:0000313" key="3">
    <source>
        <dbReference type="Proteomes" id="UP000824540"/>
    </source>
</evidence>
<evidence type="ECO:0000256" key="1">
    <source>
        <dbReference type="SAM" id="Phobius"/>
    </source>
</evidence>
<gene>
    <name evidence="2" type="ORF">JZ751_009921</name>
</gene>
<proteinExistence type="predicted"/>
<comment type="caution">
    <text evidence="2">The sequence shown here is derived from an EMBL/GenBank/DDBJ whole genome shotgun (WGS) entry which is preliminary data.</text>
</comment>
<evidence type="ECO:0000313" key="2">
    <source>
        <dbReference type="EMBL" id="KAG9345374.1"/>
    </source>
</evidence>
<keyword evidence="3" id="KW-1185">Reference proteome</keyword>
<dbReference type="AlphaFoldDB" id="A0A8T2NYZ6"/>
<dbReference type="EMBL" id="JAFBMS010000018">
    <property type="protein sequence ID" value="KAG9345374.1"/>
    <property type="molecule type" value="Genomic_DNA"/>
</dbReference>
<reference evidence="2" key="1">
    <citation type="thesis" date="2021" institute="BYU ScholarsArchive" country="Provo, UT, USA">
        <title>Applications of and Algorithms for Genome Assembly and Genomic Analyses with an Emphasis on Marine Teleosts.</title>
        <authorList>
            <person name="Pickett B.D."/>
        </authorList>
    </citation>
    <scope>NUCLEOTIDE SEQUENCE</scope>
    <source>
        <strain evidence="2">HI-2016</strain>
    </source>
</reference>
<accession>A0A8T2NYZ6</accession>
<dbReference type="Proteomes" id="UP000824540">
    <property type="component" value="Unassembled WGS sequence"/>
</dbReference>
<feature type="transmembrane region" description="Helical" evidence="1">
    <location>
        <begin position="37"/>
        <end position="60"/>
    </location>
</feature>
<name>A0A8T2NYZ6_9TELE</name>
<organism evidence="2 3">
    <name type="scientific">Albula glossodonta</name>
    <name type="common">roundjaw bonefish</name>
    <dbReference type="NCBI Taxonomy" id="121402"/>
    <lineage>
        <taxon>Eukaryota</taxon>
        <taxon>Metazoa</taxon>
        <taxon>Chordata</taxon>
        <taxon>Craniata</taxon>
        <taxon>Vertebrata</taxon>
        <taxon>Euteleostomi</taxon>
        <taxon>Actinopterygii</taxon>
        <taxon>Neopterygii</taxon>
        <taxon>Teleostei</taxon>
        <taxon>Albuliformes</taxon>
        <taxon>Albulidae</taxon>
        <taxon>Albula</taxon>
    </lineage>
</organism>